<reference evidence="2" key="1">
    <citation type="submission" date="2022-11" db="UniProtKB">
        <authorList>
            <consortium name="WormBaseParasite"/>
        </authorList>
    </citation>
    <scope>IDENTIFICATION</scope>
</reference>
<dbReference type="WBParaSite" id="PS1159_v2.g14077.t1">
    <property type="protein sequence ID" value="PS1159_v2.g14077.t1"/>
    <property type="gene ID" value="PS1159_v2.g14077"/>
</dbReference>
<sequence length="627" mass="69238">MAHFYRSLIIVLGAATIASSIQASFNFRKFLDLNNPESFEFSKLVDKLKINFKDGKDVSNRLKHFQRANTEIDDLQKRYKNVVFAHNKFSLMSDEERKRYLGGKNLEDRPITKLATNLDSIASIRNKRGAIDNTFEATPPASYDFRTFGKVTSVKDQGNCGSCYAFAGAAAVESQYLLRHNLTLDLSEQYMVSCRGEGMYGCGGGWLGQTFDSLIINGGLPTESCYPYVAYEDFCYSECNTQKYRIAGYYRWGADEAQYAKNLYNYGPSPFYFIAPSALWYYVSGVMDEPYDKCMDYYNNGAHETLIVGYTPTEWIAKNSWGSWWGESGYFRFKRGQNFCGMTTEIVTPYLNISTTTSTTTTTTKTPTTTTKPTTTTTTTTKAPTTTTTTTTKLPTTTSTTKMPTTTTQQLNKCSDAIDLVFVIDGSDTMTVSRFNAIKSQLVTIINENGINWGNNNAHVGIVISSGVMPGGANVPYRHLDLNGCQNSDSNCIPTVTSTATLINAINNMQFKGGKNDIGLTMMETVTGEHNGLQNSSYIFGNPIWGSAGDRANVRDVMIVISGNDTSNPIPARDALLARGIKIYAIGFDDISSSQLEAISGSYTNSYGTQPENLAFLIKILCESPAF</sequence>
<dbReference type="Proteomes" id="UP000887580">
    <property type="component" value="Unplaced"/>
</dbReference>
<accession>A0AC35F7Z4</accession>
<evidence type="ECO:0000313" key="2">
    <source>
        <dbReference type="WBParaSite" id="PS1159_v2.g14077.t1"/>
    </source>
</evidence>
<evidence type="ECO:0000313" key="1">
    <source>
        <dbReference type="Proteomes" id="UP000887580"/>
    </source>
</evidence>
<proteinExistence type="predicted"/>
<name>A0AC35F7Z4_9BILA</name>
<organism evidence="1 2">
    <name type="scientific">Panagrolaimus sp. PS1159</name>
    <dbReference type="NCBI Taxonomy" id="55785"/>
    <lineage>
        <taxon>Eukaryota</taxon>
        <taxon>Metazoa</taxon>
        <taxon>Ecdysozoa</taxon>
        <taxon>Nematoda</taxon>
        <taxon>Chromadorea</taxon>
        <taxon>Rhabditida</taxon>
        <taxon>Tylenchina</taxon>
        <taxon>Panagrolaimomorpha</taxon>
        <taxon>Panagrolaimoidea</taxon>
        <taxon>Panagrolaimidae</taxon>
        <taxon>Panagrolaimus</taxon>
    </lineage>
</organism>
<protein>
    <submittedName>
        <fullName evidence="2">VWFA domain-containing protein</fullName>
    </submittedName>
</protein>